<organism evidence="1 2">
    <name type="scientific">Marseilla massiliensis</name>
    <dbReference type="NCBI Taxonomy" id="1841864"/>
    <lineage>
        <taxon>Bacteria</taxon>
        <taxon>Pseudomonadati</taxon>
        <taxon>Bacteroidota</taxon>
        <taxon>Bacteroidia</taxon>
        <taxon>Bacteroidales</taxon>
        <taxon>Prevotellaceae</taxon>
        <taxon>Marseilla</taxon>
    </lineage>
</organism>
<dbReference type="EMBL" id="JACJJL010000013">
    <property type="protein sequence ID" value="MBM6661891.1"/>
    <property type="molecule type" value="Genomic_DNA"/>
</dbReference>
<comment type="caution">
    <text evidence="1">The sequence shown here is derived from an EMBL/GenBank/DDBJ whole genome shotgun (WGS) entry which is preliminary data.</text>
</comment>
<protein>
    <submittedName>
        <fullName evidence="1">Uncharacterized protein</fullName>
    </submittedName>
</protein>
<evidence type="ECO:0000313" key="2">
    <source>
        <dbReference type="Proteomes" id="UP000764045"/>
    </source>
</evidence>
<reference evidence="1 2" key="1">
    <citation type="journal article" date="2021" name="Sci. Rep.">
        <title>The distribution of antibiotic resistance genes in chicken gut microbiota commensals.</title>
        <authorList>
            <person name="Juricova H."/>
            <person name="Matiasovicova J."/>
            <person name="Kubasova T."/>
            <person name="Cejkova D."/>
            <person name="Rychlik I."/>
        </authorList>
    </citation>
    <scope>NUCLEOTIDE SEQUENCE [LARGE SCALE GENOMIC DNA]</scope>
    <source>
        <strain evidence="1 2">An819</strain>
    </source>
</reference>
<name>A0A938WL73_9BACT</name>
<keyword evidence="2" id="KW-1185">Reference proteome</keyword>
<evidence type="ECO:0000313" key="1">
    <source>
        <dbReference type="EMBL" id="MBM6661891.1"/>
    </source>
</evidence>
<dbReference type="AlphaFoldDB" id="A0A938WL73"/>
<dbReference type="Proteomes" id="UP000764045">
    <property type="component" value="Unassembled WGS sequence"/>
</dbReference>
<accession>A0A938WL73</accession>
<sequence length="123" mass="13955">MLLLSGLLLSCQESLEDKCAREAKEYTEKKCPAPIGENIVIDSMSFERSTHTLHYYYSIKGAADSNPNINTSEAYNLLLSQIKNATSIKDYKDAGYNFAYTYRSGKDKNKVVFEAVFKPEDYK</sequence>
<gene>
    <name evidence="1" type="ORF">H6B30_09065</name>
</gene>
<proteinExistence type="predicted"/>